<dbReference type="OrthoDB" id="5365245at2"/>
<keyword evidence="1" id="KW-1133">Transmembrane helix</keyword>
<dbReference type="RefSeq" id="WP_011992579.1">
    <property type="nucleotide sequence ID" value="NC_009715.2"/>
</dbReference>
<accession>A7GZS9</accession>
<keyword evidence="1" id="KW-0472">Membrane</keyword>
<gene>
    <name evidence="2" type="ORF">CCV52592_2216</name>
</gene>
<dbReference type="InterPro" id="IPR032333">
    <property type="entry name" value="DUF4857"/>
</dbReference>
<dbReference type="Pfam" id="PF16149">
    <property type="entry name" value="DUF4857"/>
    <property type="match status" value="1"/>
</dbReference>
<dbReference type="STRING" id="360105.CCV52592_2216"/>
<dbReference type="KEGG" id="ccv:CCV52592_2216"/>
<keyword evidence="3" id="KW-1185">Reference proteome</keyword>
<feature type="transmembrane region" description="Helical" evidence="1">
    <location>
        <begin position="356"/>
        <end position="373"/>
    </location>
</feature>
<evidence type="ECO:0000313" key="2">
    <source>
        <dbReference type="EMBL" id="ABS50383.1"/>
    </source>
</evidence>
<dbReference type="Proteomes" id="UP000006380">
    <property type="component" value="Chromosome"/>
</dbReference>
<protein>
    <submittedName>
        <fullName evidence="2">Membrane protein</fullName>
    </submittedName>
</protein>
<reference evidence="2" key="1">
    <citation type="submission" date="2016-07" db="EMBL/GenBank/DDBJ databases">
        <title>Comparative genomics of the Campylobacter concisus group.</title>
        <authorList>
            <person name="Miller W.G."/>
            <person name="Yee E."/>
            <person name="Chapman M.H."/>
            <person name="Huynh S."/>
            <person name="Bono J.L."/>
            <person name="On S.L.W."/>
            <person name="StLeger J."/>
            <person name="Foster G."/>
            <person name="Parker C.T."/>
        </authorList>
    </citation>
    <scope>NUCLEOTIDE SEQUENCE</scope>
    <source>
        <strain evidence="2">525.92</strain>
    </source>
</reference>
<dbReference type="HOGENOM" id="CLU_053148_0_0_7"/>
<sequence>MKILNLLIMTIFALILSYFLPIFINLLLPVNQIIDRVRYSPVVDDFMLSTIDKAKGANTFEIIGKGSISEDEFVQNQPFTYHSILIPKGQFPKIFKEYENNASLILKNSQILNLRPSLNLGRDIPLYVFLKSDEKYGRLSYFPFLIRLGDNNGMQMIDADKNLVDQNLSTNLNKTLALAGFKFPAKQFFSNPTTLKAFDEGAFVVDSGGGIFHLKFDGRNFTLKNTGIAKNDIINIIVSEHDRREFYALVITPNELGLIGYDYKYIPLPNDGYDPTSSNLNLKITPINKIISFSSPQNISTHVMDLNYTLLKQNVRKPGEPTSKRYLKGYVLPFETQLVQEDYFYKFKVENFSAKSLFVSIVLALAFFVYNLIFLKKKALLYSAFVAVFGIYGFIAAMMYTARKE</sequence>
<feature type="transmembrane region" description="Helical" evidence="1">
    <location>
        <begin position="379"/>
        <end position="400"/>
    </location>
</feature>
<dbReference type="AlphaFoldDB" id="A7GZS9"/>
<evidence type="ECO:0000256" key="1">
    <source>
        <dbReference type="SAM" id="Phobius"/>
    </source>
</evidence>
<organism evidence="2 3">
    <name type="scientific">Campylobacter curvus (strain 525.92)</name>
    <dbReference type="NCBI Taxonomy" id="360105"/>
    <lineage>
        <taxon>Bacteria</taxon>
        <taxon>Pseudomonadati</taxon>
        <taxon>Campylobacterota</taxon>
        <taxon>Epsilonproteobacteria</taxon>
        <taxon>Campylobacterales</taxon>
        <taxon>Campylobacteraceae</taxon>
        <taxon>Campylobacter</taxon>
    </lineage>
</organism>
<name>A7GZS9_CAMC5</name>
<dbReference type="EMBL" id="CP000767">
    <property type="protein sequence ID" value="ABS50383.1"/>
    <property type="molecule type" value="Genomic_DNA"/>
</dbReference>
<keyword evidence="1" id="KW-0812">Transmembrane</keyword>
<proteinExistence type="predicted"/>
<feature type="transmembrane region" description="Helical" evidence="1">
    <location>
        <begin position="6"/>
        <end position="28"/>
    </location>
</feature>
<evidence type="ECO:0000313" key="3">
    <source>
        <dbReference type="Proteomes" id="UP000006380"/>
    </source>
</evidence>